<dbReference type="AlphaFoldDB" id="A0A399EWP5"/>
<feature type="transmembrane region" description="Helical" evidence="5">
    <location>
        <begin position="82"/>
        <end position="111"/>
    </location>
</feature>
<comment type="caution">
    <text evidence="6">The sequence shown here is derived from an EMBL/GenBank/DDBJ whole genome shotgun (WGS) entry which is preliminary data.</text>
</comment>
<accession>A0A399EWP5</accession>
<dbReference type="RefSeq" id="WP_119276336.1">
    <property type="nucleotide sequence ID" value="NZ_QWLA01000013.1"/>
</dbReference>
<dbReference type="GO" id="GO:0012505">
    <property type="term" value="C:endomembrane system"/>
    <property type="evidence" value="ECO:0007669"/>
    <property type="project" value="UniProtKB-SubCell"/>
</dbReference>
<dbReference type="OrthoDB" id="7203053at2"/>
<dbReference type="Gene3D" id="1.20.120.1630">
    <property type="match status" value="1"/>
</dbReference>
<evidence type="ECO:0000256" key="2">
    <source>
        <dbReference type="ARBA" id="ARBA00022692"/>
    </source>
</evidence>
<reference evidence="6 7" key="1">
    <citation type="submission" date="2018-08" db="EMBL/GenBank/DDBJ databases">
        <title>Meiothermus roseus NBRC 110900 genome sequencing project.</title>
        <authorList>
            <person name="Da Costa M.S."/>
            <person name="Albuquerque L."/>
            <person name="Raposo P."/>
            <person name="Froufe H.J.C."/>
            <person name="Barroso C.S."/>
            <person name="Egas C."/>
        </authorList>
    </citation>
    <scope>NUCLEOTIDE SEQUENCE [LARGE SCALE GENOMIC DNA]</scope>
    <source>
        <strain evidence="6 7">NBRC 110900</strain>
    </source>
</reference>
<name>A0A399EWP5_9DEIN</name>
<dbReference type="PANTHER" id="PTHR12714">
    <property type="entry name" value="PROTEIN-S ISOPRENYLCYSTEINE O-METHYLTRANSFERASE"/>
    <property type="match status" value="1"/>
</dbReference>
<keyword evidence="6" id="KW-0489">Methyltransferase</keyword>
<evidence type="ECO:0000313" key="6">
    <source>
        <dbReference type="EMBL" id="RIH88103.1"/>
    </source>
</evidence>
<sequence>MTRLVPIQILALAFLLGLGLHLVLPGRFTPLAGLAAVLITVAVGLAGWAVAEFRKHDTPIEPTTLPRQLVTSGPYRYSRNPIYLGMLLFLLGVAVWMGSVPMLAAPVAFWLAMNYGYIPQEEAKVERTLGTPYAEYRRKVRRWL</sequence>
<evidence type="ECO:0000256" key="1">
    <source>
        <dbReference type="ARBA" id="ARBA00004127"/>
    </source>
</evidence>
<evidence type="ECO:0000256" key="3">
    <source>
        <dbReference type="ARBA" id="ARBA00022989"/>
    </source>
</evidence>
<dbReference type="GO" id="GO:0032259">
    <property type="term" value="P:methylation"/>
    <property type="evidence" value="ECO:0007669"/>
    <property type="project" value="UniProtKB-KW"/>
</dbReference>
<dbReference type="PANTHER" id="PTHR12714:SF24">
    <property type="entry name" value="SLR1182 PROTEIN"/>
    <property type="match status" value="1"/>
</dbReference>
<dbReference type="Pfam" id="PF04191">
    <property type="entry name" value="PEMT"/>
    <property type="match status" value="1"/>
</dbReference>
<evidence type="ECO:0000256" key="4">
    <source>
        <dbReference type="ARBA" id="ARBA00023136"/>
    </source>
</evidence>
<gene>
    <name evidence="6" type="ORF">Mrose_01007</name>
</gene>
<evidence type="ECO:0000313" key="7">
    <source>
        <dbReference type="Proteomes" id="UP000265341"/>
    </source>
</evidence>
<keyword evidence="3 5" id="KW-1133">Transmembrane helix</keyword>
<feature type="transmembrane region" description="Helical" evidence="5">
    <location>
        <begin position="31"/>
        <end position="51"/>
    </location>
</feature>
<organism evidence="6 7">
    <name type="scientific">Calidithermus roseus</name>
    <dbReference type="NCBI Taxonomy" id="1644118"/>
    <lineage>
        <taxon>Bacteria</taxon>
        <taxon>Thermotogati</taxon>
        <taxon>Deinococcota</taxon>
        <taxon>Deinococci</taxon>
        <taxon>Thermales</taxon>
        <taxon>Thermaceae</taxon>
        <taxon>Calidithermus</taxon>
    </lineage>
</organism>
<keyword evidence="4 5" id="KW-0472">Membrane</keyword>
<proteinExistence type="predicted"/>
<dbReference type="GO" id="GO:0008168">
    <property type="term" value="F:methyltransferase activity"/>
    <property type="evidence" value="ECO:0007669"/>
    <property type="project" value="UniProtKB-KW"/>
</dbReference>
<keyword evidence="6" id="KW-0808">Transferase</keyword>
<keyword evidence="7" id="KW-1185">Reference proteome</keyword>
<protein>
    <submittedName>
        <fullName evidence="6">Phospholipid methyltransferase</fullName>
    </submittedName>
</protein>
<keyword evidence="2 5" id="KW-0812">Transmembrane</keyword>
<dbReference type="EMBL" id="QWLA01000013">
    <property type="protein sequence ID" value="RIH88103.1"/>
    <property type="molecule type" value="Genomic_DNA"/>
</dbReference>
<evidence type="ECO:0000256" key="5">
    <source>
        <dbReference type="SAM" id="Phobius"/>
    </source>
</evidence>
<dbReference type="Proteomes" id="UP000265341">
    <property type="component" value="Unassembled WGS sequence"/>
</dbReference>
<feature type="transmembrane region" description="Helical" evidence="5">
    <location>
        <begin position="6"/>
        <end position="24"/>
    </location>
</feature>
<comment type="subcellular location">
    <subcellularLocation>
        <location evidence="1">Endomembrane system</location>
        <topology evidence="1">Multi-pass membrane protein</topology>
    </subcellularLocation>
</comment>
<dbReference type="InterPro" id="IPR007318">
    <property type="entry name" value="Phopholipid_MeTrfase"/>
</dbReference>